<dbReference type="InterPro" id="IPR039248">
    <property type="entry name" value="Ptase_RsbX"/>
</dbReference>
<sequence>METVLTQSAVHSTFHVGELSEIAAARRAAAEMARRLSFDETRAGRLALVVTEAATNIVKHAREGEILLRPIVTHGHCGIEVLAIDSGPGMASVDLLMADGTSTAGTYGVGLGAIRRQADSFDIYSAPGRGTVVMMTVWCADGPVPETGWEVGAVCLPIPGEDECGDNWGVSFRRGGISVVVADGLGHGPEAALASTAAVGVSLDFDRGPPGVRIEDAHGALRSTRGAALAIADIDAYDGKLLFAGVGNIAASIISNGPRRHLLSHNGIVGSNLRKVQEFEQPWDSSSLLILHSDGINTRWDLGAYPGLSFNHASVIAAVIYRDFLRGRDDASVVVIREHPVS</sequence>
<gene>
    <name evidence="2" type="ORF">LMJ30_09190</name>
</gene>
<dbReference type="InterPro" id="IPR003594">
    <property type="entry name" value="HATPase_dom"/>
</dbReference>
<dbReference type="Pfam" id="PF07228">
    <property type="entry name" value="SpoIIE"/>
    <property type="match status" value="1"/>
</dbReference>
<dbReference type="InterPro" id="IPR036457">
    <property type="entry name" value="PPM-type-like_dom_sf"/>
</dbReference>
<dbReference type="PANTHER" id="PTHR35801:SF1">
    <property type="entry name" value="PHOSPHOSERINE PHOSPHATASE RSBX"/>
    <property type="match status" value="1"/>
</dbReference>
<proteinExistence type="predicted"/>
<dbReference type="CDD" id="cd16934">
    <property type="entry name" value="HATPase_RsbT-like"/>
    <property type="match status" value="1"/>
</dbReference>
<comment type="caution">
    <text evidence="2">The sequence shown here is derived from an EMBL/GenBank/DDBJ whole genome shotgun (WGS) entry which is preliminary data.</text>
</comment>
<dbReference type="PANTHER" id="PTHR35801">
    <property type="entry name" value="PHOSPHOSERINE PHOSPHATASE RSBX"/>
    <property type="match status" value="1"/>
</dbReference>
<dbReference type="InterPro" id="IPR036890">
    <property type="entry name" value="HATPase_C_sf"/>
</dbReference>
<feature type="domain" description="PPM-type phosphatase" evidence="1">
    <location>
        <begin position="146"/>
        <end position="338"/>
    </location>
</feature>
<protein>
    <submittedName>
        <fullName evidence="2">ATP-binding protein</fullName>
    </submittedName>
</protein>
<dbReference type="EMBL" id="JAJHPV010000013">
    <property type="protein sequence ID" value="MCC6071128.1"/>
    <property type="molecule type" value="Genomic_DNA"/>
</dbReference>
<dbReference type="Proteomes" id="UP001198701">
    <property type="component" value="Unassembled WGS sequence"/>
</dbReference>
<dbReference type="GO" id="GO:0005524">
    <property type="term" value="F:ATP binding"/>
    <property type="evidence" value="ECO:0007669"/>
    <property type="project" value="UniProtKB-KW"/>
</dbReference>
<keyword evidence="2" id="KW-0067">ATP-binding</keyword>
<evidence type="ECO:0000259" key="1">
    <source>
        <dbReference type="SMART" id="SM00331"/>
    </source>
</evidence>
<accession>A0ABS8ITR9</accession>
<dbReference type="SUPFAM" id="SSF81606">
    <property type="entry name" value="PP2C-like"/>
    <property type="match status" value="1"/>
</dbReference>
<keyword evidence="2" id="KW-0547">Nucleotide-binding</keyword>
<keyword evidence="3" id="KW-1185">Reference proteome</keyword>
<dbReference type="Pfam" id="PF13581">
    <property type="entry name" value="HATPase_c_2"/>
    <property type="match status" value="1"/>
</dbReference>
<name>A0ABS8ITR9_9BURK</name>
<organism evidence="2 3">
    <name type="scientific">Massilia agrisoli</name>
    <dbReference type="NCBI Taxonomy" id="2892444"/>
    <lineage>
        <taxon>Bacteria</taxon>
        <taxon>Pseudomonadati</taxon>
        <taxon>Pseudomonadota</taxon>
        <taxon>Betaproteobacteria</taxon>
        <taxon>Burkholderiales</taxon>
        <taxon>Oxalobacteraceae</taxon>
        <taxon>Telluria group</taxon>
        <taxon>Massilia</taxon>
    </lineage>
</organism>
<dbReference type="Gene3D" id="3.30.565.10">
    <property type="entry name" value="Histidine kinase-like ATPase, C-terminal domain"/>
    <property type="match status" value="1"/>
</dbReference>
<evidence type="ECO:0000313" key="2">
    <source>
        <dbReference type="EMBL" id="MCC6071128.1"/>
    </source>
</evidence>
<dbReference type="InterPro" id="IPR001932">
    <property type="entry name" value="PPM-type_phosphatase-like_dom"/>
</dbReference>
<dbReference type="SUPFAM" id="SSF55874">
    <property type="entry name" value="ATPase domain of HSP90 chaperone/DNA topoisomerase II/histidine kinase"/>
    <property type="match status" value="1"/>
</dbReference>
<evidence type="ECO:0000313" key="3">
    <source>
        <dbReference type="Proteomes" id="UP001198701"/>
    </source>
</evidence>
<reference evidence="2 3" key="1">
    <citation type="submission" date="2021-11" db="EMBL/GenBank/DDBJ databases">
        <authorList>
            <person name="Huq M.A."/>
        </authorList>
    </citation>
    <scope>NUCLEOTIDE SEQUENCE [LARGE SCALE GENOMIC DNA]</scope>
    <source>
        <strain evidence="2 3">MAHUQ-52</strain>
    </source>
</reference>
<dbReference type="SMART" id="SM00331">
    <property type="entry name" value="PP2C_SIG"/>
    <property type="match status" value="1"/>
</dbReference>
<dbReference type="Gene3D" id="3.60.40.10">
    <property type="entry name" value="PPM-type phosphatase domain"/>
    <property type="match status" value="1"/>
</dbReference>